<evidence type="ECO:0000256" key="1">
    <source>
        <dbReference type="SAM" id="MobiDB-lite"/>
    </source>
</evidence>
<accession>A0AA40CZL7</accession>
<protein>
    <submittedName>
        <fullName evidence="2">Uncharacterized protein</fullName>
    </submittedName>
</protein>
<reference evidence="2" key="1">
    <citation type="submission" date="2023-06" db="EMBL/GenBank/DDBJ databases">
        <title>Genome-scale phylogeny and comparative genomics of the fungal order Sordariales.</title>
        <authorList>
            <consortium name="Lawrence Berkeley National Laboratory"/>
            <person name="Hensen N."/>
            <person name="Bonometti L."/>
            <person name="Westerberg I."/>
            <person name="Brannstrom I.O."/>
            <person name="Guillou S."/>
            <person name="Cros-Aarteil S."/>
            <person name="Calhoun S."/>
            <person name="Haridas S."/>
            <person name="Kuo A."/>
            <person name="Mondo S."/>
            <person name="Pangilinan J."/>
            <person name="Riley R."/>
            <person name="Labutti K."/>
            <person name="Andreopoulos B."/>
            <person name="Lipzen A."/>
            <person name="Chen C."/>
            <person name="Yanf M."/>
            <person name="Daum C."/>
            <person name="Ng V."/>
            <person name="Clum A."/>
            <person name="Steindorff A."/>
            <person name="Ohm R."/>
            <person name="Martin F."/>
            <person name="Silar P."/>
            <person name="Natvig D."/>
            <person name="Lalanne C."/>
            <person name="Gautier V."/>
            <person name="Ament-Velasquez S.L."/>
            <person name="Kruys A."/>
            <person name="Hutchinson M.I."/>
            <person name="Powell A.J."/>
            <person name="Barry K."/>
            <person name="Miller A.N."/>
            <person name="Grigoriev I.V."/>
            <person name="Debuchy R."/>
            <person name="Gladieux P."/>
            <person name="Thoren M.H."/>
            <person name="Johannesson H."/>
        </authorList>
    </citation>
    <scope>NUCLEOTIDE SEQUENCE</scope>
    <source>
        <strain evidence="2">SMH2532-1</strain>
    </source>
</reference>
<dbReference type="EMBL" id="JAULSV010000001">
    <property type="protein sequence ID" value="KAK0657485.1"/>
    <property type="molecule type" value="Genomic_DNA"/>
</dbReference>
<sequence>MHYQPPTPTPTPAVQPCVRAPMATTPVQTERAKYRSGRLVSTTPPCHAHHGLPLTGRPGSQYHHSGLGIEARNRRTSDFGTGRRSIETFRPSMTPAVPAPPREIGFPATPATLLDVISDTSSPPSTPAFLEFDSRARGGRLTWPQEYTSFPPHCSPDARPPLLRFGHL</sequence>
<proteinExistence type="predicted"/>
<evidence type="ECO:0000313" key="3">
    <source>
        <dbReference type="Proteomes" id="UP001174936"/>
    </source>
</evidence>
<feature type="region of interest" description="Disordered" evidence="1">
    <location>
        <begin position="24"/>
        <end position="45"/>
    </location>
</feature>
<name>A0AA40CZL7_9PEZI</name>
<dbReference type="Proteomes" id="UP001174936">
    <property type="component" value="Unassembled WGS sequence"/>
</dbReference>
<organism evidence="2 3">
    <name type="scientific">Cercophora newfieldiana</name>
    <dbReference type="NCBI Taxonomy" id="92897"/>
    <lineage>
        <taxon>Eukaryota</taxon>
        <taxon>Fungi</taxon>
        <taxon>Dikarya</taxon>
        <taxon>Ascomycota</taxon>
        <taxon>Pezizomycotina</taxon>
        <taxon>Sordariomycetes</taxon>
        <taxon>Sordariomycetidae</taxon>
        <taxon>Sordariales</taxon>
        <taxon>Lasiosphaeriaceae</taxon>
        <taxon>Cercophora</taxon>
    </lineage>
</organism>
<dbReference type="AlphaFoldDB" id="A0AA40CZL7"/>
<gene>
    <name evidence="2" type="ORF">B0T16DRAFT_61399</name>
</gene>
<comment type="caution">
    <text evidence="2">The sequence shown here is derived from an EMBL/GenBank/DDBJ whole genome shotgun (WGS) entry which is preliminary data.</text>
</comment>
<keyword evidence="3" id="KW-1185">Reference proteome</keyword>
<evidence type="ECO:0000313" key="2">
    <source>
        <dbReference type="EMBL" id="KAK0657485.1"/>
    </source>
</evidence>